<dbReference type="AlphaFoldDB" id="A0A7D5T7L8"/>
<organism evidence="1 2">
    <name type="scientific">Halosimplex pelagicum</name>
    <dbReference type="NCBI Taxonomy" id="869886"/>
    <lineage>
        <taxon>Archaea</taxon>
        <taxon>Methanobacteriati</taxon>
        <taxon>Methanobacteriota</taxon>
        <taxon>Stenosarchaea group</taxon>
        <taxon>Halobacteria</taxon>
        <taxon>Halobacteriales</taxon>
        <taxon>Haloarculaceae</taxon>
        <taxon>Halosimplex</taxon>
    </lineage>
</organism>
<gene>
    <name evidence="1" type="ORF">HZS54_25915</name>
</gene>
<reference evidence="1 2" key="1">
    <citation type="submission" date="2020-07" db="EMBL/GenBank/DDBJ databases">
        <title>Halosimplex litoreum sp. nov. and Halosimplex rubrum sp. nov., isolated from different salt environments.</title>
        <authorList>
            <person name="Cui H."/>
        </authorList>
    </citation>
    <scope>NUCLEOTIDE SEQUENCE [LARGE SCALE GENOMIC DNA]</scope>
    <source>
        <strain evidence="1 2">R2</strain>
    </source>
</reference>
<dbReference type="GeneID" id="56086106"/>
<evidence type="ECO:0000313" key="2">
    <source>
        <dbReference type="Proteomes" id="UP000509346"/>
    </source>
</evidence>
<name>A0A7D5T7L8_9EURY</name>
<protein>
    <submittedName>
        <fullName evidence="1">Uncharacterized protein</fullName>
    </submittedName>
</protein>
<dbReference type="EMBL" id="CP058909">
    <property type="protein sequence ID" value="QLH84851.1"/>
    <property type="molecule type" value="Genomic_DNA"/>
</dbReference>
<dbReference type="Proteomes" id="UP000509346">
    <property type="component" value="Chromosome"/>
</dbReference>
<keyword evidence="2" id="KW-1185">Reference proteome</keyword>
<dbReference type="KEGG" id="hpel:HZS54_25915"/>
<accession>A0A7D5T7L8</accession>
<evidence type="ECO:0000313" key="1">
    <source>
        <dbReference type="EMBL" id="QLH84851.1"/>
    </source>
</evidence>
<sequence length="47" mass="4849">MLQAELEVCTDCGVVHMEGGPAPTNVSECSACGGRVEDVELDDLVGL</sequence>
<dbReference type="RefSeq" id="WP_179919925.1">
    <property type="nucleotide sequence ID" value="NZ_CP058909.1"/>
</dbReference>
<proteinExistence type="predicted"/>
<dbReference type="OrthoDB" id="311078at2157"/>